<name>A0A1L9VY34_ASPGL</name>
<protein>
    <submittedName>
        <fullName evidence="1">Uncharacterized protein</fullName>
    </submittedName>
</protein>
<keyword evidence="2" id="KW-1185">Reference proteome</keyword>
<dbReference type="VEuPathDB" id="FungiDB:ASPGLDRAFT_31920"/>
<organism evidence="1 2">
    <name type="scientific">Aspergillus glaucus CBS 516.65</name>
    <dbReference type="NCBI Taxonomy" id="1160497"/>
    <lineage>
        <taxon>Eukaryota</taxon>
        <taxon>Fungi</taxon>
        <taxon>Dikarya</taxon>
        <taxon>Ascomycota</taxon>
        <taxon>Pezizomycotina</taxon>
        <taxon>Eurotiomycetes</taxon>
        <taxon>Eurotiomycetidae</taxon>
        <taxon>Eurotiales</taxon>
        <taxon>Aspergillaceae</taxon>
        <taxon>Aspergillus</taxon>
        <taxon>Aspergillus subgen. Aspergillus</taxon>
    </lineage>
</organism>
<dbReference type="GeneID" id="34460376"/>
<evidence type="ECO:0000313" key="2">
    <source>
        <dbReference type="Proteomes" id="UP000184300"/>
    </source>
</evidence>
<dbReference type="RefSeq" id="XP_022405488.1">
    <property type="nucleotide sequence ID" value="XM_022544115.1"/>
</dbReference>
<dbReference type="Proteomes" id="UP000184300">
    <property type="component" value="Unassembled WGS sequence"/>
</dbReference>
<dbReference type="OrthoDB" id="2851338at2759"/>
<proteinExistence type="predicted"/>
<evidence type="ECO:0000313" key="1">
    <source>
        <dbReference type="EMBL" id="OJJ88812.1"/>
    </source>
</evidence>
<dbReference type="AlphaFoldDB" id="A0A1L9VY34"/>
<accession>A0A1L9VY34</accession>
<gene>
    <name evidence="1" type="ORF">ASPGLDRAFT_31920</name>
</gene>
<reference evidence="2" key="1">
    <citation type="journal article" date="2017" name="Genome Biol.">
        <title>Comparative genomics reveals high biological diversity and specific adaptations in the industrially and medically important fungal genus Aspergillus.</title>
        <authorList>
            <person name="de Vries R.P."/>
            <person name="Riley R."/>
            <person name="Wiebenga A."/>
            <person name="Aguilar-Osorio G."/>
            <person name="Amillis S."/>
            <person name="Uchima C.A."/>
            <person name="Anderluh G."/>
            <person name="Asadollahi M."/>
            <person name="Askin M."/>
            <person name="Barry K."/>
            <person name="Battaglia E."/>
            <person name="Bayram O."/>
            <person name="Benocci T."/>
            <person name="Braus-Stromeyer S.A."/>
            <person name="Caldana C."/>
            <person name="Canovas D."/>
            <person name="Cerqueira G.C."/>
            <person name="Chen F."/>
            <person name="Chen W."/>
            <person name="Choi C."/>
            <person name="Clum A."/>
            <person name="Dos Santos R.A."/>
            <person name="Damasio A.R."/>
            <person name="Diallinas G."/>
            <person name="Emri T."/>
            <person name="Fekete E."/>
            <person name="Flipphi M."/>
            <person name="Freyberg S."/>
            <person name="Gallo A."/>
            <person name="Gournas C."/>
            <person name="Habgood R."/>
            <person name="Hainaut M."/>
            <person name="Harispe M.L."/>
            <person name="Henrissat B."/>
            <person name="Hilden K.S."/>
            <person name="Hope R."/>
            <person name="Hossain A."/>
            <person name="Karabika E."/>
            <person name="Karaffa L."/>
            <person name="Karanyi Z."/>
            <person name="Krasevec N."/>
            <person name="Kuo A."/>
            <person name="Kusch H."/>
            <person name="LaButti K."/>
            <person name="Lagendijk E.L."/>
            <person name="Lapidus A."/>
            <person name="Levasseur A."/>
            <person name="Lindquist E."/>
            <person name="Lipzen A."/>
            <person name="Logrieco A.F."/>
            <person name="MacCabe A."/>
            <person name="Maekelae M.R."/>
            <person name="Malavazi I."/>
            <person name="Melin P."/>
            <person name="Meyer V."/>
            <person name="Mielnichuk N."/>
            <person name="Miskei M."/>
            <person name="Molnar A.P."/>
            <person name="Mule G."/>
            <person name="Ngan C.Y."/>
            <person name="Orejas M."/>
            <person name="Orosz E."/>
            <person name="Ouedraogo J.P."/>
            <person name="Overkamp K.M."/>
            <person name="Park H.-S."/>
            <person name="Perrone G."/>
            <person name="Piumi F."/>
            <person name="Punt P.J."/>
            <person name="Ram A.F."/>
            <person name="Ramon A."/>
            <person name="Rauscher S."/>
            <person name="Record E."/>
            <person name="Riano-Pachon D.M."/>
            <person name="Robert V."/>
            <person name="Roehrig J."/>
            <person name="Ruller R."/>
            <person name="Salamov A."/>
            <person name="Salih N.S."/>
            <person name="Samson R.A."/>
            <person name="Sandor E."/>
            <person name="Sanguinetti M."/>
            <person name="Schuetze T."/>
            <person name="Sepcic K."/>
            <person name="Shelest E."/>
            <person name="Sherlock G."/>
            <person name="Sophianopoulou V."/>
            <person name="Squina F.M."/>
            <person name="Sun H."/>
            <person name="Susca A."/>
            <person name="Todd R.B."/>
            <person name="Tsang A."/>
            <person name="Unkles S.E."/>
            <person name="van de Wiele N."/>
            <person name="van Rossen-Uffink D."/>
            <person name="Oliveira J.V."/>
            <person name="Vesth T.C."/>
            <person name="Visser J."/>
            <person name="Yu J.-H."/>
            <person name="Zhou M."/>
            <person name="Andersen M.R."/>
            <person name="Archer D.B."/>
            <person name="Baker S.E."/>
            <person name="Benoit I."/>
            <person name="Brakhage A.A."/>
            <person name="Braus G.H."/>
            <person name="Fischer R."/>
            <person name="Frisvad J.C."/>
            <person name="Goldman G.H."/>
            <person name="Houbraken J."/>
            <person name="Oakley B."/>
            <person name="Pocsi I."/>
            <person name="Scazzocchio C."/>
            <person name="Seiboth B."/>
            <person name="vanKuyk P.A."/>
            <person name="Wortman J."/>
            <person name="Dyer P.S."/>
            <person name="Grigoriev I.V."/>
        </authorList>
    </citation>
    <scope>NUCLEOTIDE SEQUENCE [LARGE SCALE GENOMIC DNA]</scope>
    <source>
        <strain evidence="2">CBS 516.65</strain>
    </source>
</reference>
<dbReference type="EMBL" id="KV878889">
    <property type="protein sequence ID" value="OJJ88812.1"/>
    <property type="molecule type" value="Genomic_DNA"/>
</dbReference>
<sequence length="162" mass="17140">MAVPGVLMRLSNITSLPPADLPTPISNVEAIYTLKADDGKTPSHNTVYFLSDITPLLSSEAHYNADAAAHRELEASSPALSWVVCSFINGRDTAGHGEPQTSPRVPSAPPAPGSVVVVNGSTPNWEPIALDDNTELLMYAEQDDISSHEILPTIDEAQAATP</sequence>